<dbReference type="GO" id="GO:0009277">
    <property type="term" value="C:fungal-type cell wall"/>
    <property type="evidence" value="ECO:0007669"/>
    <property type="project" value="TreeGrafter"/>
</dbReference>
<dbReference type="AlphaFoldDB" id="A0A1L0BIE2"/>
<dbReference type="Pfam" id="PF00722">
    <property type="entry name" value="Glyco_hydro_16"/>
    <property type="match status" value="1"/>
</dbReference>
<dbReference type="GO" id="GO:0004553">
    <property type="term" value="F:hydrolase activity, hydrolyzing O-glycosyl compounds"/>
    <property type="evidence" value="ECO:0007669"/>
    <property type="project" value="InterPro"/>
</dbReference>
<dbReference type="Proteomes" id="UP000182259">
    <property type="component" value="Chromosome I"/>
</dbReference>
<dbReference type="PANTHER" id="PTHR10963:SF68">
    <property type="entry name" value="GLYCOSIDASE CRH1-RELATED"/>
    <property type="match status" value="1"/>
</dbReference>
<dbReference type="InterPro" id="IPR000757">
    <property type="entry name" value="Beta-glucanase-like"/>
</dbReference>
<dbReference type="GO" id="GO:0005975">
    <property type="term" value="P:carbohydrate metabolic process"/>
    <property type="evidence" value="ECO:0007669"/>
    <property type="project" value="InterPro"/>
</dbReference>
<feature type="compositionally biased region" description="Basic and acidic residues" evidence="1">
    <location>
        <begin position="242"/>
        <end position="289"/>
    </location>
</feature>
<dbReference type="EMBL" id="LT635764">
    <property type="protein sequence ID" value="SGZ49986.1"/>
    <property type="molecule type" value="Genomic_DNA"/>
</dbReference>
<feature type="chain" id="PRO_5013040968" evidence="2">
    <location>
        <begin position="16"/>
        <end position="320"/>
    </location>
</feature>
<feature type="domain" description="GH16" evidence="3">
    <location>
        <begin position="12"/>
        <end position="225"/>
    </location>
</feature>
<feature type="compositionally biased region" description="Low complexity" evidence="1">
    <location>
        <begin position="291"/>
        <end position="300"/>
    </location>
</feature>
<protein>
    <submittedName>
        <fullName evidence="4">CIC11C00000000273</fullName>
    </submittedName>
</protein>
<dbReference type="InterPro" id="IPR050546">
    <property type="entry name" value="Glycosyl_Hydrlase_16"/>
</dbReference>
<dbReference type="PANTHER" id="PTHR10963">
    <property type="entry name" value="GLYCOSYL HYDROLASE-RELATED"/>
    <property type="match status" value="1"/>
</dbReference>
<sequence length="320" mass="36215">MLLPLLLLVVAATSCDIPIFQSNSHQLFPATHFDQFSAPCRLFSNSSGPPQVEYGQNGLHLFFIHRFDNPQVVSLGYIMYGKVEAEIMGLGARGVISTLYLQSDDLDEIDVVELTGSYHDAYQTNYFVKGNVSNYERGFSHHLPSSPHINYHKYGLEWTPHEMIWLVDNNVVRRVGRDNPHGFPTSPQKVYISIWAGGDPENKPGTIQWAGGLTDYEQVPYSMDVRNMLVVNYLGDMYKAAGKEQEKKEKGGNEEKEQRRNEEEEESHGGKDKDEKDQINRNNKTEHSHNPRPSRSNSPSLLPLVLIPVCNLVALVIEIF</sequence>
<evidence type="ECO:0000256" key="1">
    <source>
        <dbReference type="SAM" id="MobiDB-lite"/>
    </source>
</evidence>
<reference evidence="5" key="1">
    <citation type="submission" date="2016-10" db="EMBL/GenBank/DDBJ databases">
        <authorList>
            <person name="Geijer C."/>
            <person name="Jareborg N."/>
            <person name="Dainat J."/>
        </authorList>
    </citation>
    <scope>NUCLEOTIDE SEQUENCE [LARGE SCALE GENOMIC DNA]</scope>
    <source>
        <strain evidence="5">PYCC 4715</strain>
    </source>
</reference>
<dbReference type="GO" id="GO:0016757">
    <property type="term" value="F:glycosyltransferase activity"/>
    <property type="evidence" value="ECO:0007669"/>
    <property type="project" value="TreeGrafter"/>
</dbReference>
<dbReference type="Gene3D" id="2.60.120.200">
    <property type="match status" value="1"/>
</dbReference>
<evidence type="ECO:0000313" key="5">
    <source>
        <dbReference type="Proteomes" id="UP000182259"/>
    </source>
</evidence>
<evidence type="ECO:0000259" key="3">
    <source>
        <dbReference type="PROSITE" id="PS51762"/>
    </source>
</evidence>
<name>A0A1L0BIE2_9ASCO</name>
<feature type="region of interest" description="Disordered" evidence="1">
    <location>
        <begin position="242"/>
        <end position="300"/>
    </location>
</feature>
<feature type="signal peptide" evidence="2">
    <location>
        <begin position="1"/>
        <end position="15"/>
    </location>
</feature>
<keyword evidence="2" id="KW-0732">Signal</keyword>
<gene>
    <name evidence="4" type="ORF">SAMEA4029009_CIC11G00000000273</name>
</gene>
<accession>A0A1L0BIE2</accession>
<organism evidence="4 5">
    <name type="scientific">Sungouiella intermedia</name>
    <dbReference type="NCBI Taxonomy" id="45354"/>
    <lineage>
        <taxon>Eukaryota</taxon>
        <taxon>Fungi</taxon>
        <taxon>Dikarya</taxon>
        <taxon>Ascomycota</taxon>
        <taxon>Saccharomycotina</taxon>
        <taxon>Pichiomycetes</taxon>
        <taxon>Metschnikowiaceae</taxon>
        <taxon>Sungouiella</taxon>
    </lineage>
</organism>
<evidence type="ECO:0000256" key="2">
    <source>
        <dbReference type="SAM" id="SignalP"/>
    </source>
</evidence>
<proteinExistence type="predicted"/>
<dbReference type="PROSITE" id="PS51762">
    <property type="entry name" value="GH16_2"/>
    <property type="match status" value="1"/>
</dbReference>
<dbReference type="SUPFAM" id="SSF49899">
    <property type="entry name" value="Concanavalin A-like lectins/glucanases"/>
    <property type="match status" value="1"/>
</dbReference>
<evidence type="ECO:0000313" key="4">
    <source>
        <dbReference type="EMBL" id="SGZ49986.1"/>
    </source>
</evidence>
<dbReference type="GO" id="GO:0031505">
    <property type="term" value="P:fungal-type cell wall organization"/>
    <property type="evidence" value="ECO:0007669"/>
    <property type="project" value="TreeGrafter"/>
</dbReference>
<dbReference type="InterPro" id="IPR013320">
    <property type="entry name" value="ConA-like_dom_sf"/>
</dbReference>